<keyword evidence="2" id="KW-1185">Reference proteome</keyword>
<accession>A0A0D0BFG7</accession>
<dbReference type="EMBL" id="KN834829">
    <property type="protein sequence ID" value="KIK53411.1"/>
    <property type="molecule type" value="Genomic_DNA"/>
</dbReference>
<proteinExistence type="predicted"/>
<dbReference type="AlphaFoldDB" id="A0A0D0BFG7"/>
<sequence>MSKVLYVMTSSCLIAYKISDIPPTIQGSYFLAGYGVPAGLPPQYPWPGHPVYPVFPGAGAQVEMQPPALYSHYSVPFASSQPQTLGNPVPVGSSPYAAPYAIPLGAASFTPMPYYPILNRNPQMGDAGAFSNPAHMSNVPSSSNISLPPHIPTEDVTMLDNTIINDSLDWPSGNQHRELQKGDPQEKAFKQSKWVWVSTGNAAFKGSLAEKWRCLGVLKCSTCERLVQPKTKGLPHQKGSACTMSHCPGVLQHISCIALSYHSQVVHDGEVFLMWDHIGSHDHPRPPGGALTEKEIFQVREQVYRSQNATPQQLRSGDTGVGSVPLPDIAPKLAGGRSARYHVNLAKAELGIIPASPSKSSSSALHSWKELEAKLREPFIIDSQLHGSVVILVFQTSFMRKMLEESIDLWFKDFHTDDPESSRHGCITDGDYTYFRPANLLTTCVFNSELMSWVPVLYSYMDGKDANHHRPHFRHLFSQIVKYAGPRFNSQMLVQVCNIIPFHEQNLIVSTF</sequence>
<dbReference type="OrthoDB" id="3046685at2759"/>
<reference evidence="1 2" key="1">
    <citation type="submission" date="2014-04" db="EMBL/GenBank/DDBJ databases">
        <title>Evolutionary Origins and Diversification of the Mycorrhizal Mutualists.</title>
        <authorList>
            <consortium name="DOE Joint Genome Institute"/>
            <consortium name="Mycorrhizal Genomics Consortium"/>
            <person name="Kohler A."/>
            <person name="Kuo A."/>
            <person name="Nagy L.G."/>
            <person name="Floudas D."/>
            <person name="Copeland A."/>
            <person name="Barry K.W."/>
            <person name="Cichocki N."/>
            <person name="Veneault-Fourrey C."/>
            <person name="LaButti K."/>
            <person name="Lindquist E.A."/>
            <person name="Lipzen A."/>
            <person name="Lundell T."/>
            <person name="Morin E."/>
            <person name="Murat C."/>
            <person name="Riley R."/>
            <person name="Ohm R."/>
            <person name="Sun H."/>
            <person name="Tunlid A."/>
            <person name="Henrissat B."/>
            <person name="Grigoriev I.V."/>
            <person name="Hibbett D.S."/>
            <person name="Martin F."/>
        </authorList>
    </citation>
    <scope>NUCLEOTIDE SEQUENCE [LARGE SCALE GENOMIC DNA]</scope>
    <source>
        <strain evidence="1 2">FD-317 M1</strain>
    </source>
</reference>
<dbReference type="GO" id="GO:0006355">
    <property type="term" value="P:regulation of DNA-templated transcription"/>
    <property type="evidence" value="ECO:0007669"/>
    <property type="project" value="InterPro"/>
</dbReference>
<evidence type="ECO:0000313" key="1">
    <source>
        <dbReference type="EMBL" id="KIK53411.1"/>
    </source>
</evidence>
<name>A0A0D0BFG7_9AGAR</name>
<dbReference type="HOGENOM" id="CLU_532154_0_0_1"/>
<organism evidence="1 2">
    <name type="scientific">Collybiopsis luxurians FD-317 M1</name>
    <dbReference type="NCBI Taxonomy" id="944289"/>
    <lineage>
        <taxon>Eukaryota</taxon>
        <taxon>Fungi</taxon>
        <taxon>Dikarya</taxon>
        <taxon>Basidiomycota</taxon>
        <taxon>Agaricomycotina</taxon>
        <taxon>Agaricomycetes</taxon>
        <taxon>Agaricomycetidae</taxon>
        <taxon>Agaricales</taxon>
        <taxon>Marasmiineae</taxon>
        <taxon>Omphalotaceae</taxon>
        <taxon>Collybiopsis</taxon>
        <taxon>Collybiopsis luxurians</taxon>
    </lineage>
</organism>
<dbReference type="SUPFAM" id="SSF90073">
    <property type="entry name" value="GCM domain"/>
    <property type="match status" value="1"/>
</dbReference>
<gene>
    <name evidence="1" type="ORF">GYMLUDRAFT_250367</name>
</gene>
<evidence type="ECO:0008006" key="3">
    <source>
        <dbReference type="Google" id="ProtNLM"/>
    </source>
</evidence>
<evidence type="ECO:0000313" key="2">
    <source>
        <dbReference type="Proteomes" id="UP000053593"/>
    </source>
</evidence>
<dbReference type="InterPro" id="IPR036115">
    <property type="entry name" value="GCM_dom_sf"/>
</dbReference>
<dbReference type="GO" id="GO:0003677">
    <property type="term" value="F:DNA binding"/>
    <property type="evidence" value="ECO:0007669"/>
    <property type="project" value="InterPro"/>
</dbReference>
<dbReference type="Proteomes" id="UP000053593">
    <property type="component" value="Unassembled WGS sequence"/>
</dbReference>
<protein>
    <recommendedName>
        <fullName evidence="3">GCM domain-containing protein</fullName>
    </recommendedName>
</protein>